<keyword evidence="6" id="KW-0732">Signal</keyword>
<evidence type="ECO:0000259" key="8">
    <source>
        <dbReference type="Pfam" id="PF07715"/>
    </source>
</evidence>
<dbReference type="Pfam" id="PF00593">
    <property type="entry name" value="TonB_dep_Rec_b-barrel"/>
    <property type="match status" value="1"/>
</dbReference>
<dbReference type="GO" id="GO:0009279">
    <property type="term" value="C:cell outer membrane"/>
    <property type="evidence" value="ECO:0007669"/>
    <property type="project" value="UniProtKB-SubCell"/>
</dbReference>
<feature type="chain" id="PRO_5035170877" evidence="6">
    <location>
        <begin position="29"/>
        <end position="998"/>
    </location>
</feature>
<dbReference type="PANTHER" id="PTHR40980:SF3">
    <property type="entry name" value="TONB-DEPENDENT RECEPTOR-LIKE BETA-BARREL DOMAIN-CONTAINING PROTEIN"/>
    <property type="match status" value="1"/>
</dbReference>
<feature type="region of interest" description="Disordered" evidence="5">
    <location>
        <begin position="712"/>
        <end position="733"/>
    </location>
</feature>
<evidence type="ECO:0000256" key="5">
    <source>
        <dbReference type="SAM" id="MobiDB-lite"/>
    </source>
</evidence>
<dbReference type="EMBL" id="BMDX01000005">
    <property type="protein sequence ID" value="GGA73661.1"/>
    <property type="molecule type" value="Genomic_DNA"/>
</dbReference>
<protein>
    <submittedName>
        <fullName evidence="9">TonB-dependent receptor</fullName>
    </submittedName>
</protein>
<evidence type="ECO:0000256" key="4">
    <source>
        <dbReference type="RuleBase" id="RU003357"/>
    </source>
</evidence>
<dbReference type="Gene3D" id="2.170.130.10">
    <property type="entry name" value="TonB-dependent receptor, plug domain"/>
    <property type="match status" value="1"/>
</dbReference>
<gene>
    <name evidence="9" type="primary">iroN</name>
    <name evidence="9" type="ORF">GCM10011369_14300</name>
</gene>
<dbReference type="Pfam" id="PF07715">
    <property type="entry name" value="Plug"/>
    <property type="match status" value="1"/>
</dbReference>
<evidence type="ECO:0000256" key="1">
    <source>
        <dbReference type="ARBA" id="ARBA00004442"/>
    </source>
</evidence>
<evidence type="ECO:0000313" key="9">
    <source>
        <dbReference type="EMBL" id="GGA73661.1"/>
    </source>
</evidence>
<dbReference type="InterPro" id="IPR036942">
    <property type="entry name" value="Beta-barrel_TonB_sf"/>
</dbReference>
<dbReference type="OrthoDB" id="8727862at2"/>
<accession>A0A8J2XP39</accession>
<evidence type="ECO:0000256" key="2">
    <source>
        <dbReference type="ARBA" id="ARBA00023136"/>
    </source>
</evidence>
<feature type="domain" description="TonB-dependent receptor plug" evidence="8">
    <location>
        <begin position="56"/>
        <end position="161"/>
    </location>
</feature>
<organism evidence="9 10">
    <name type="scientific">Neiella marina</name>
    <dbReference type="NCBI Taxonomy" id="508461"/>
    <lineage>
        <taxon>Bacteria</taxon>
        <taxon>Pseudomonadati</taxon>
        <taxon>Pseudomonadota</taxon>
        <taxon>Gammaproteobacteria</taxon>
        <taxon>Alteromonadales</taxon>
        <taxon>Echinimonadaceae</taxon>
        <taxon>Neiella</taxon>
    </lineage>
</organism>
<dbReference type="NCBIfam" id="TIGR01782">
    <property type="entry name" value="TonB-Xanth-Caul"/>
    <property type="match status" value="1"/>
</dbReference>
<dbReference type="InterPro" id="IPR037066">
    <property type="entry name" value="Plug_dom_sf"/>
</dbReference>
<keyword evidence="2 4" id="KW-0472">Membrane</keyword>
<reference evidence="10" key="1">
    <citation type="journal article" date="2019" name="Int. J. Syst. Evol. Microbiol.">
        <title>The Global Catalogue of Microorganisms (GCM) 10K type strain sequencing project: providing services to taxonomists for standard genome sequencing and annotation.</title>
        <authorList>
            <consortium name="The Broad Institute Genomics Platform"/>
            <consortium name="The Broad Institute Genome Sequencing Center for Infectious Disease"/>
            <person name="Wu L."/>
            <person name="Ma J."/>
        </authorList>
    </citation>
    <scope>NUCLEOTIDE SEQUENCE [LARGE SCALE GENOMIC DNA]</scope>
    <source>
        <strain evidence="10">CGMCC 1.10130</strain>
    </source>
</reference>
<dbReference type="AlphaFoldDB" id="A0A8J2XP39"/>
<keyword evidence="3" id="KW-0998">Cell outer membrane</keyword>
<dbReference type="InterPro" id="IPR000531">
    <property type="entry name" value="Beta-barrel_TonB"/>
</dbReference>
<proteinExistence type="inferred from homology"/>
<name>A0A8J2XP39_9GAMM</name>
<dbReference type="InterPro" id="IPR010104">
    <property type="entry name" value="TonB_rcpt_bac"/>
</dbReference>
<keyword evidence="9" id="KW-0675">Receptor</keyword>
<keyword evidence="10" id="KW-1185">Reference proteome</keyword>
<comment type="similarity">
    <text evidence="4">Belongs to the TonB-dependent receptor family.</text>
</comment>
<evidence type="ECO:0000256" key="6">
    <source>
        <dbReference type="SAM" id="SignalP"/>
    </source>
</evidence>
<keyword evidence="4" id="KW-0798">TonB box</keyword>
<feature type="signal peptide" evidence="6">
    <location>
        <begin position="1"/>
        <end position="28"/>
    </location>
</feature>
<sequence>MQINSFKPRLLSLTIASVLGCTSYTALAEEAPADDTEVIQVTGIRGSLNKSADIKRMSSGVVDAISAEDIGKMPDSNLAESLQRITGVSIDRQNNEGSRVTVRGWGPEFNLITLNGRQMPAANLSATSANSQRSFDFANLAAESVSGVEVYKTGKASLTTGGIGSTINIQTMRPFDSQDMVASVGVKAIMDRSNEEGDDITPEISGIYSNTFADDTFGVAISGNYSKRDSASNRYETTSGWNTSVQNGEIRDPAGDLIYDTAGSDVIYMAPQNGMYALEDISRERINGQVTVQWAPIDTVVTTLDYTYSKLTQEVARQELSAWFGSGNWAGTDFREKNGIVSPLLLNNNDCCDFSYGVGAWETENENKSIGFNLEWQATDNLNLAFDAHDSEAEAQPKDSRGSNNIVTASTFRRANTQVDYSKDVPTFIGTLTDDQSLDPSAIIASGNSFRNGYMKTEIKQFKFDGVYTFDDGIVESVEFGLSTSEVENRSAFSLNQGGDWGGLGYTGQTSGGGWNSPDGDGDENFDDDAFTVKDLNRVPSNGQEIGINGQYVDVDFKQFTADIADLYLANPSLPGNVFTNCDPGTLCANPEYAVDRRLKEEQDAFYVQANLDFELGDMPAKVNLGVRYEETDVTSNSLIPNYNNELWLSANELILEQDGGIFAEGTGSYDHTLPNIDFQLEPVEDVVLRASWSKTLARPGYDDLQAGIAPQSSQARTFDPSPAAGGNPDLDPFESTNIDFSAEYYYGEGSYISVGYYDKDVDNFIGDSIRQGVVIYPEIYNPATGPRLAEAQAAVVNPGNAAQEIRQYYLDQGWIAADGNLVGDSAANGYDVLTYTATVPVNQDSASIDGWEIAVQHMFGESGFGVIVNYTTVDGDVDYDDSTVGEDQFALLGLSDSANLVGFYEKDGFQARLAYNWRDEFLSATTGGNNQFEPAYTEEYGQLDMSVSYDINESFTVTFDGINVLEENTRVRARADDAVISAAEQEARYTIGVRWTY</sequence>
<dbReference type="RefSeq" id="WP_087505219.1">
    <property type="nucleotide sequence ID" value="NZ_BMDX01000005.1"/>
</dbReference>
<dbReference type="InterPro" id="IPR012910">
    <property type="entry name" value="Plug_dom"/>
</dbReference>
<evidence type="ECO:0000256" key="3">
    <source>
        <dbReference type="ARBA" id="ARBA00023237"/>
    </source>
</evidence>
<comment type="subcellular location">
    <subcellularLocation>
        <location evidence="1 4">Cell outer membrane</location>
    </subcellularLocation>
</comment>
<feature type="compositionally biased region" description="Gly residues" evidence="5">
    <location>
        <begin position="506"/>
        <end position="515"/>
    </location>
</feature>
<comment type="caution">
    <text evidence="9">The sequence shown here is derived from an EMBL/GenBank/DDBJ whole genome shotgun (WGS) entry which is preliminary data.</text>
</comment>
<dbReference type="PROSITE" id="PS51257">
    <property type="entry name" value="PROKAR_LIPOPROTEIN"/>
    <property type="match status" value="1"/>
</dbReference>
<evidence type="ECO:0000259" key="7">
    <source>
        <dbReference type="Pfam" id="PF00593"/>
    </source>
</evidence>
<dbReference type="Proteomes" id="UP000619743">
    <property type="component" value="Unassembled WGS sequence"/>
</dbReference>
<dbReference type="PANTHER" id="PTHR40980">
    <property type="entry name" value="PLUG DOMAIN-CONTAINING PROTEIN"/>
    <property type="match status" value="1"/>
</dbReference>
<evidence type="ECO:0000313" key="10">
    <source>
        <dbReference type="Proteomes" id="UP000619743"/>
    </source>
</evidence>
<feature type="region of interest" description="Disordered" evidence="5">
    <location>
        <begin position="506"/>
        <end position="528"/>
    </location>
</feature>
<dbReference type="Gene3D" id="2.40.170.20">
    <property type="entry name" value="TonB-dependent receptor, beta-barrel domain"/>
    <property type="match status" value="1"/>
</dbReference>
<feature type="domain" description="TonB-dependent receptor-like beta-barrel" evidence="7">
    <location>
        <begin position="414"/>
        <end position="964"/>
    </location>
</feature>
<dbReference type="SUPFAM" id="SSF56935">
    <property type="entry name" value="Porins"/>
    <property type="match status" value="1"/>
</dbReference>